<feature type="region of interest" description="Disordered" evidence="10">
    <location>
        <begin position="138"/>
        <end position="176"/>
    </location>
</feature>
<feature type="compositionally biased region" description="Polar residues" evidence="10">
    <location>
        <begin position="285"/>
        <end position="294"/>
    </location>
</feature>
<keyword evidence="7" id="KW-0411">Iron-sulfur</keyword>
<dbReference type="GO" id="GO:0051539">
    <property type="term" value="F:4 iron, 4 sulfur cluster binding"/>
    <property type="evidence" value="ECO:0007669"/>
    <property type="project" value="UniProtKB-KW"/>
</dbReference>
<dbReference type="EMBL" id="JBJKBG010000001">
    <property type="protein sequence ID" value="KAL3754097.1"/>
    <property type="molecule type" value="Genomic_DNA"/>
</dbReference>
<feature type="region of interest" description="Disordered" evidence="10">
    <location>
        <begin position="403"/>
        <end position="427"/>
    </location>
</feature>
<dbReference type="GO" id="GO:0019104">
    <property type="term" value="F:DNA N-glycosylase activity"/>
    <property type="evidence" value="ECO:0007669"/>
    <property type="project" value="UniProtKB-ARBA"/>
</dbReference>
<feature type="region of interest" description="Disordered" evidence="10">
    <location>
        <begin position="1115"/>
        <end position="1134"/>
    </location>
</feature>
<dbReference type="SUPFAM" id="SSF48150">
    <property type="entry name" value="DNA-glycosylase"/>
    <property type="match status" value="1"/>
</dbReference>
<dbReference type="InterPro" id="IPR011257">
    <property type="entry name" value="DNA_glycosylase"/>
</dbReference>
<dbReference type="InterPro" id="IPR028925">
    <property type="entry name" value="RRM_DME"/>
</dbReference>
<feature type="compositionally biased region" description="Low complexity" evidence="10">
    <location>
        <begin position="1035"/>
        <end position="1049"/>
    </location>
</feature>
<dbReference type="CDD" id="cd00056">
    <property type="entry name" value="ENDO3c"/>
    <property type="match status" value="1"/>
</dbReference>
<evidence type="ECO:0000256" key="3">
    <source>
        <dbReference type="ARBA" id="ARBA00005646"/>
    </source>
</evidence>
<dbReference type="SMART" id="SM00525">
    <property type="entry name" value="FES"/>
    <property type="match status" value="1"/>
</dbReference>
<comment type="caution">
    <text evidence="12">The sequence shown here is derived from an EMBL/GenBank/DDBJ whole genome shotgun (WGS) entry which is preliminary data.</text>
</comment>
<evidence type="ECO:0000256" key="1">
    <source>
        <dbReference type="ARBA" id="ARBA00001966"/>
    </source>
</evidence>
<feature type="compositionally biased region" description="Basic residues" evidence="10">
    <location>
        <begin position="348"/>
        <end position="358"/>
    </location>
</feature>
<proteinExistence type="inferred from homology"/>
<evidence type="ECO:0000256" key="10">
    <source>
        <dbReference type="SAM" id="MobiDB-lite"/>
    </source>
</evidence>
<feature type="region of interest" description="Disordered" evidence="10">
    <location>
        <begin position="1028"/>
        <end position="1062"/>
    </location>
</feature>
<sequence length="1845" mass="204872">MEDPGGKELGAQSSWIPATPAKPILPRPGPVCADARETEANGEDSSESDEFPPGFAPIWRAGGAGPSSSSGCGRGSGGSGGGGAETKGGGLDDLAAAGFYGQEETAGMWPNLSVSAGLGVESGHFQGLLALVDAAAMGGPPDERPRSSFISFSDPHGSGPWPSPSRADFRAAKPDPPHRPWVDGNQWASFPDGLANAQIHAYDLNLPPSAAEDAMSKGSIHFAPITPEKALGVEKRIASQMPSICMYERRRLEHNMEEVDRDVTKRLGPENGQQDKELQEPVMGSPSSAVSTFMENHDPEKGDAQIMNKTPQQKSRRKKHRPKVVKEVKPKRTPRSTASKPADGGKTTVKRKYVRRKGVEKTPALPEEGAENSSVDPKVRQPPKKSCRKALNFDIEEQPMEKTLHASASVSESPAQDLQETRSVQQNVSEQLAQEFEVFLENRNKSELDCSTDPKKKDYISTTEQGMVDMSFVQDNHNPEHSDAGYARRILNKKGQLTSNNGCETIAQVIPRAYPEAWGKVQEASYCSEGTTLVGEYEAQCKRKLDTCELSKFGSTNFVGAQYNSLEAYMATSWVHFPVIHKRKRTEKVQQNTGTAHASTAKVTDWSTPPQPNSFYTATTREFGAELENSQHSVGCLLEINQRNKTTKKRSRAPTRVRDFASLIRLLPDDSHKQAEYSYSQKSHSCIEALLEEIQSTLSRKKRTKKRLSLVTSAYSSALQMHGPLMMHNNQSTLNRSSGAQTELLWRQMTSLDAIIKQLEQLDINRETDGIQNSLASYEMTNHEHNALVLYKRDGTVVPFDNSFGPMKKRRPRPKVDLDEETGRVWKLLLENINSEGIDGTDEEKARWWEEERRVFQGRADSFIARMHLVQGDRRFSPWKGSVVDSVVGVFLTQNVSDHLSSSAFMSMASRFPQKSIPKMCSDEGTAIIINEPDTDILEMEYPLSEKDLNETVCGQSSITNNEYEKNETKEVVNSDNFVRSKPCSIRIADEPKCQMSNSSTSVSEKFSSFIEDISTAEITQIEEGHIKGDGKAESSSPNSVISSQSSVDSPPPQAAERRGSSSDVLMNTFFKTNSLEGLQSFMQLLDMAGSNVPLEPSVREIEDVSVNKNMENVVSKSSEMEDGEETPQTDTSCRRSASNFTSCLGFSEVECPKKVIQETNSSESSKNEEQIIQDEAAISFAITDSKTTEICEEMREHSVKNNQPCNSCLGDRPAVDREIVPEAACQGETNKIQTNVYFSELSGEKESTGTRDISKSADQESADAHPSKHGLSLTDKSNKMNIRNTKGKSRGAGKEKKEDFDWDSLRRQAESKGSKRVRTPNTMDSVDWEAVRCADVNEIADAIKERGMNNVLAGRIKDFLNRLVREHGSVDLEWLRDVPPDKAKEFLLSMRGLGLKSVECVRLLTLHHLAFPVDTNVGRIAVRLGWVPLQPLPESLQLHLLELYPVLESIQQYLWPRLCKLDQRTLYELHYQMITFGKVFCTKSKPNCNACPMRGECRHFASAFASARLALPGPEEKSIVSAMGRNIASQNIGETLPLSLPLAKENLEEQQEARPGATNCQPIIEEPATPEPDCTQIAENDMEDMFSDDFNDIPTIKLNMEEFTQNLQKYMQHNMDLQEDDMSKALVALTPEAASIPVPKLKNVSRLRTEHLVYEIPEGHPLMHGLDKLEADDPSKYLLAIWTPGETASSVQPPEHRCNSQEFGTLCNEITCVSCNSIREANSQTVRGTFLIPCRTAMRGSFPLNGTYFQVNEVFADHETSINPIDVPRSLLWKLQRRTVYFGTSIPTIFKGLSTEGIQHCFWRGFVCVRGFDRKTRAPRPLMARLHFPASKLPKNKGKKGDGQ</sequence>
<evidence type="ECO:0000313" key="12">
    <source>
        <dbReference type="EMBL" id="KAL3754097.1"/>
    </source>
</evidence>
<comment type="similarity">
    <text evidence="3">Belongs to the DNA glycosylase family. DEMETER subfamily.</text>
</comment>
<dbReference type="GO" id="GO:0003906">
    <property type="term" value="F:DNA-(apurinic or apyrimidinic site) endonuclease activity"/>
    <property type="evidence" value="ECO:0007669"/>
    <property type="project" value="UniProtKB-ARBA"/>
</dbReference>
<gene>
    <name evidence="12" type="ORF">ACJRO7_001359</name>
</gene>
<feature type="compositionally biased region" description="Gly residues" evidence="10">
    <location>
        <begin position="72"/>
        <end position="87"/>
    </location>
</feature>
<comment type="cofactor">
    <cofactor evidence="1">
        <name>[4Fe-4S] cluster</name>
        <dbReference type="ChEBI" id="CHEBI:49883"/>
    </cofactor>
</comment>
<feature type="region of interest" description="Disordered" evidence="10">
    <location>
        <begin position="1243"/>
        <end position="1321"/>
    </location>
</feature>
<feature type="region of interest" description="Disordered" evidence="10">
    <location>
        <begin position="256"/>
        <end position="386"/>
    </location>
</feature>
<accession>A0ABD3LRP2</accession>
<dbReference type="Pfam" id="PF15628">
    <property type="entry name" value="RRM_DME"/>
    <property type="match status" value="1"/>
</dbReference>
<feature type="compositionally biased region" description="Basic residues" evidence="10">
    <location>
        <begin position="314"/>
        <end position="323"/>
    </location>
</feature>
<dbReference type="GO" id="GO:0046872">
    <property type="term" value="F:metal ion binding"/>
    <property type="evidence" value="ECO:0007669"/>
    <property type="project" value="UniProtKB-KW"/>
</dbReference>
<dbReference type="GO" id="GO:0003677">
    <property type="term" value="F:DNA binding"/>
    <property type="evidence" value="ECO:0007669"/>
    <property type="project" value="UniProtKB-KW"/>
</dbReference>
<evidence type="ECO:0000256" key="6">
    <source>
        <dbReference type="ARBA" id="ARBA00023004"/>
    </source>
</evidence>
<evidence type="ECO:0000313" key="13">
    <source>
        <dbReference type="Proteomes" id="UP001634007"/>
    </source>
</evidence>
<keyword evidence="13" id="KW-1185">Reference proteome</keyword>
<dbReference type="FunFam" id="1.10.1670.10:FF:000004">
    <property type="entry name" value="DNA glycosylase/AP lyase ROS1"/>
    <property type="match status" value="1"/>
</dbReference>
<feature type="compositionally biased region" description="Basic and acidic residues" evidence="10">
    <location>
        <begin position="1293"/>
        <end position="1314"/>
    </location>
</feature>
<dbReference type="InterPro" id="IPR003265">
    <property type="entry name" value="HhH-GPD_domain"/>
</dbReference>
<feature type="compositionally biased region" description="Polar residues" evidence="10">
    <location>
        <begin position="589"/>
        <end position="611"/>
    </location>
</feature>
<dbReference type="SMART" id="SM00478">
    <property type="entry name" value="ENDO3c"/>
    <property type="match status" value="1"/>
</dbReference>
<feature type="domain" description="HhH-GPD" evidence="11">
    <location>
        <begin position="1306"/>
        <end position="1460"/>
    </location>
</feature>
<feature type="region of interest" description="Disordered" evidence="10">
    <location>
        <begin position="588"/>
        <end position="611"/>
    </location>
</feature>
<feature type="compositionally biased region" description="Basic and acidic residues" evidence="10">
    <location>
        <begin position="256"/>
        <end position="279"/>
    </location>
</feature>
<dbReference type="InterPro" id="IPR003651">
    <property type="entry name" value="Endonuclease3_FeS-loop_motif"/>
</dbReference>
<dbReference type="InterPro" id="IPR044811">
    <property type="entry name" value="DME/ROS1"/>
</dbReference>
<keyword evidence="8" id="KW-0238">DNA-binding</keyword>
<feature type="compositionally biased region" description="Basic and acidic residues" evidence="10">
    <location>
        <begin position="1243"/>
        <end position="1267"/>
    </location>
</feature>
<evidence type="ECO:0000259" key="11">
    <source>
        <dbReference type="SMART" id="SM00478"/>
    </source>
</evidence>
<evidence type="ECO:0000256" key="7">
    <source>
        <dbReference type="ARBA" id="ARBA00023014"/>
    </source>
</evidence>
<dbReference type="Proteomes" id="UP001634007">
    <property type="component" value="Unassembled WGS sequence"/>
</dbReference>
<feature type="compositionally biased region" description="Acidic residues" evidence="10">
    <location>
        <begin position="40"/>
        <end position="50"/>
    </location>
</feature>
<protein>
    <recommendedName>
        <fullName evidence="11">HhH-GPD domain-containing protein</fullName>
    </recommendedName>
</protein>
<evidence type="ECO:0000256" key="2">
    <source>
        <dbReference type="ARBA" id="ARBA00004123"/>
    </source>
</evidence>
<feature type="region of interest" description="Disordered" evidence="10">
    <location>
        <begin position="1"/>
        <end position="87"/>
    </location>
</feature>
<feature type="compositionally biased region" description="Basic and acidic residues" evidence="10">
    <location>
        <begin position="167"/>
        <end position="176"/>
    </location>
</feature>
<organism evidence="12 13">
    <name type="scientific">Eucalyptus globulus</name>
    <name type="common">Tasmanian blue gum</name>
    <dbReference type="NCBI Taxonomy" id="34317"/>
    <lineage>
        <taxon>Eukaryota</taxon>
        <taxon>Viridiplantae</taxon>
        <taxon>Streptophyta</taxon>
        <taxon>Embryophyta</taxon>
        <taxon>Tracheophyta</taxon>
        <taxon>Spermatophyta</taxon>
        <taxon>Magnoliopsida</taxon>
        <taxon>eudicotyledons</taxon>
        <taxon>Gunneridae</taxon>
        <taxon>Pentapetalae</taxon>
        <taxon>rosids</taxon>
        <taxon>malvids</taxon>
        <taxon>Myrtales</taxon>
        <taxon>Myrtaceae</taxon>
        <taxon>Myrtoideae</taxon>
        <taxon>Eucalypteae</taxon>
        <taxon>Eucalyptus</taxon>
    </lineage>
</organism>
<keyword evidence="4" id="KW-0004">4Fe-4S</keyword>
<name>A0ABD3LRP2_EUCGL</name>
<dbReference type="GO" id="GO:0005634">
    <property type="term" value="C:nucleus"/>
    <property type="evidence" value="ECO:0007669"/>
    <property type="project" value="UniProtKB-SubCell"/>
</dbReference>
<evidence type="ECO:0000256" key="5">
    <source>
        <dbReference type="ARBA" id="ARBA00022723"/>
    </source>
</evidence>
<dbReference type="Pfam" id="PF15629">
    <property type="entry name" value="Perm-CXXC"/>
    <property type="match status" value="1"/>
</dbReference>
<keyword evidence="5" id="KW-0479">Metal-binding</keyword>
<keyword evidence="6" id="KW-0408">Iron</keyword>
<comment type="subcellular location">
    <subcellularLocation>
        <location evidence="2">Nucleus</location>
    </subcellularLocation>
</comment>
<feature type="compositionally biased region" description="Polar residues" evidence="10">
    <location>
        <begin position="406"/>
        <end position="427"/>
    </location>
</feature>
<reference evidence="12 13" key="1">
    <citation type="submission" date="2024-11" db="EMBL/GenBank/DDBJ databases">
        <title>Chromosome-level genome assembly of Eucalyptus globulus Labill. provides insights into its genome evolution.</title>
        <authorList>
            <person name="Li X."/>
        </authorList>
    </citation>
    <scope>NUCLEOTIDE SEQUENCE [LARGE SCALE GENOMIC DNA]</scope>
    <source>
        <strain evidence="12">CL2024</strain>
        <tissue evidence="12">Fresh tender leaves</tissue>
    </source>
</reference>
<keyword evidence="9" id="KW-0539">Nucleus</keyword>
<evidence type="ECO:0000256" key="8">
    <source>
        <dbReference type="ARBA" id="ARBA00023125"/>
    </source>
</evidence>
<dbReference type="InterPro" id="IPR028924">
    <property type="entry name" value="Perm-CXXC"/>
</dbReference>
<dbReference type="PANTHER" id="PTHR46213">
    <property type="entry name" value="TRANSCRIPTIONAL ACTIVATOR DEMETER"/>
    <property type="match status" value="1"/>
</dbReference>
<dbReference type="PANTHER" id="PTHR46213:SF13">
    <property type="entry name" value="DEMETER-LIKE PROTEIN 2-RELATED"/>
    <property type="match status" value="1"/>
</dbReference>
<dbReference type="Gene3D" id="1.10.1670.10">
    <property type="entry name" value="Helix-hairpin-Helix base-excision DNA repair enzymes (C-terminal)"/>
    <property type="match status" value="1"/>
</dbReference>
<dbReference type="InterPro" id="IPR023170">
    <property type="entry name" value="HhH_base_excis_C"/>
</dbReference>
<evidence type="ECO:0000256" key="4">
    <source>
        <dbReference type="ARBA" id="ARBA00022485"/>
    </source>
</evidence>
<evidence type="ECO:0000256" key="9">
    <source>
        <dbReference type="ARBA" id="ARBA00023242"/>
    </source>
</evidence>